<evidence type="ECO:0000256" key="12">
    <source>
        <dbReference type="ARBA" id="ARBA00033150"/>
    </source>
</evidence>
<feature type="compositionally biased region" description="Pro residues" evidence="13">
    <location>
        <begin position="369"/>
        <end position="380"/>
    </location>
</feature>
<dbReference type="Proteomes" id="UP001373714">
    <property type="component" value="Unassembled WGS sequence"/>
</dbReference>
<keyword evidence="6" id="KW-0560">Oxidoreductase</keyword>
<comment type="subcellular location">
    <subcellularLocation>
        <location evidence="2">Mitochondrion inner membrane</location>
        <topology evidence="2">Single-pass type II membrane protein</topology>
        <orientation evidence="2">Intermembrane side</orientation>
    </subcellularLocation>
</comment>
<feature type="region of interest" description="Disordered" evidence="13">
    <location>
        <begin position="238"/>
        <end position="257"/>
    </location>
</feature>
<evidence type="ECO:0000256" key="8">
    <source>
        <dbReference type="ARBA" id="ARBA00023128"/>
    </source>
</evidence>
<reference evidence="14 15" key="1">
    <citation type="submission" date="2019-10" db="EMBL/GenBank/DDBJ databases">
        <authorList>
            <person name="Palmer J.M."/>
        </authorList>
    </citation>
    <scope>NUCLEOTIDE SEQUENCE [LARGE SCALE GENOMIC DNA]</scope>
    <source>
        <strain evidence="14 15">TWF730</strain>
    </source>
</reference>
<protein>
    <recommendedName>
        <fullName evidence="3">Mitochondrial intermembrane space import and assembly protein 40</fullName>
    </recommendedName>
    <alternativeName>
        <fullName evidence="12">Mitochondrial import inner membrane translocase TIM40</fullName>
    </alternativeName>
</protein>
<keyword evidence="5" id="KW-0653">Protein transport</keyword>
<keyword evidence="9" id="KW-1015">Disulfide bond</keyword>
<dbReference type="EMBL" id="JAVHNS010000009">
    <property type="protein sequence ID" value="KAK6343514.1"/>
    <property type="molecule type" value="Genomic_DNA"/>
</dbReference>
<evidence type="ECO:0000256" key="4">
    <source>
        <dbReference type="ARBA" id="ARBA00022448"/>
    </source>
</evidence>
<dbReference type="Gene3D" id="1.10.287.2900">
    <property type="match status" value="1"/>
</dbReference>
<dbReference type="GO" id="GO:0005743">
    <property type="term" value="C:mitochondrial inner membrane"/>
    <property type="evidence" value="ECO:0007669"/>
    <property type="project" value="UniProtKB-SubCell"/>
</dbReference>
<dbReference type="PROSITE" id="PS51808">
    <property type="entry name" value="CHCH"/>
    <property type="match status" value="1"/>
</dbReference>
<keyword evidence="7" id="KW-0811">Translocation</keyword>
<evidence type="ECO:0000256" key="13">
    <source>
        <dbReference type="SAM" id="MobiDB-lite"/>
    </source>
</evidence>
<evidence type="ECO:0000313" key="14">
    <source>
        <dbReference type="EMBL" id="KAK6343514.1"/>
    </source>
</evidence>
<evidence type="ECO:0000256" key="2">
    <source>
        <dbReference type="ARBA" id="ARBA00004164"/>
    </source>
</evidence>
<organism evidence="14 15">
    <name type="scientific">Orbilia blumenaviensis</name>
    <dbReference type="NCBI Taxonomy" id="1796055"/>
    <lineage>
        <taxon>Eukaryota</taxon>
        <taxon>Fungi</taxon>
        <taxon>Dikarya</taxon>
        <taxon>Ascomycota</taxon>
        <taxon>Pezizomycotina</taxon>
        <taxon>Orbiliomycetes</taxon>
        <taxon>Orbiliales</taxon>
        <taxon>Orbiliaceae</taxon>
        <taxon>Orbilia</taxon>
    </lineage>
</organism>
<comment type="caution">
    <text evidence="14">The sequence shown here is derived from an EMBL/GenBank/DDBJ whole genome shotgun (WGS) entry which is preliminary data.</text>
</comment>
<proteinExistence type="predicted"/>
<accession>A0AAV9UN32</accession>
<dbReference type="GO" id="GO:0005758">
    <property type="term" value="C:mitochondrial intermembrane space"/>
    <property type="evidence" value="ECO:0007669"/>
    <property type="project" value="TreeGrafter"/>
</dbReference>
<sequence length="476" mass="51559">MQQFATSHVTILDLARPAGLGARKACPMQMFMWWSDFKAKHRRKFHCGKVFDPTFFRKIPSTTLSLPRNLDPKKKPTKKGGVCQNKVFATEKPVASVRALFDMIQSTVSRSLQRSSRPLLRSATSSLRPTTIQPNTICPHTLSSRSLFTRTRPSTGKRFQGFVARVGLAAAIVYWYNTSTIFAEEPAEKQPFISRAPPVEPIPEERFPTLDEVVAEKKAKAKAAASDATNQSVMAAGELEAGSRSPGSLEEEAGQQGAFNEETGEINWDCPCLGGMAHGPCGEEFREAFSCFIFSKEEPKGVDCIERFKGMQTCFQKYPEIYGEPPSDEQEEEEIDRKLAELDKEKSEAPSKPTSETEPKPSSEAPSSQAPPPKSPPPSGSTPTSSIPHSPPQDRGTDEYSHPPPKDNSEHKAGTLVHPSPGEKGLGGGSHEGPVDTDPNTTGIIRPAPSSSGLENIGGHGAPGVRGVSDPNGPQL</sequence>
<evidence type="ECO:0000256" key="1">
    <source>
        <dbReference type="ARBA" id="ARBA00001973"/>
    </source>
</evidence>
<evidence type="ECO:0000313" key="15">
    <source>
        <dbReference type="Proteomes" id="UP001373714"/>
    </source>
</evidence>
<evidence type="ECO:0000256" key="6">
    <source>
        <dbReference type="ARBA" id="ARBA00023002"/>
    </source>
</evidence>
<evidence type="ECO:0000256" key="3">
    <source>
        <dbReference type="ARBA" id="ARBA00013714"/>
    </source>
</evidence>
<evidence type="ECO:0000256" key="9">
    <source>
        <dbReference type="ARBA" id="ARBA00023157"/>
    </source>
</evidence>
<feature type="compositionally biased region" description="Basic and acidic residues" evidence="13">
    <location>
        <begin position="335"/>
        <end position="361"/>
    </location>
</feature>
<dbReference type="PANTHER" id="PTHR21622:SF0">
    <property type="entry name" value="COILED-COIL-HELIX-COILED-COIL-HELIX DOMAIN CONTAINING 4"/>
    <property type="match status" value="1"/>
</dbReference>
<comment type="cofactor">
    <cofactor evidence="1">
        <name>Cu(2+)</name>
        <dbReference type="ChEBI" id="CHEBI:29036"/>
    </cofactor>
</comment>
<evidence type="ECO:0000256" key="11">
    <source>
        <dbReference type="ARBA" id="ARBA00024980"/>
    </source>
</evidence>
<keyword evidence="8" id="KW-0496">Mitochondrion</keyword>
<dbReference type="AlphaFoldDB" id="A0AAV9UN32"/>
<comment type="function">
    <text evidence="11">Required for the import and folding of small cysteine-containing proteins (small Tim) in the mitochondrial intermembrane space (IMS). Forms a redox cycle with ERV1 that involves a disulfide relay system. Precursor proteins to be imported into the IMS are translocated in their reduced form into the mitochondria. The oxidized form of MIA40 forms a transient intermolecular disulfide bridge with the reduced precursor protein, resulting in oxidation of the precursor protein that now contains an intramolecular disulfide bond and is able to undergo folding in the IMS.</text>
</comment>
<evidence type="ECO:0000256" key="7">
    <source>
        <dbReference type="ARBA" id="ARBA00023010"/>
    </source>
</evidence>
<keyword evidence="4" id="KW-0813">Transport</keyword>
<feature type="compositionally biased region" description="Basic and acidic residues" evidence="13">
    <location>
        <begin position="395"/>
        <end position="413"/>
    </location>
</feature>
<dbReference type="InterPro" id="IPR039289">
    <property type="entry name" value="CHCHD4"/>
</dbReference>
<dbReference type="GO" id="GO:0015035">
    <property type="term" value="F:protein-disulfide reductase activity"/>
    <property type="evidence" value="ECO:0007669"/>
    <property type="project" value="InterPro"/>
</dbReference>
<evidence type="ECO:0000256" key="10">
    <source>
        <dbReference type="ARBA" id="ARBA00023284"/>
    </source>
</evidence>
<keyword evidence="10" id="KW-0676">Redox-active center</keyword>
<gene>
    <name evidence="14" type="primary">MIA40</name>
    <name evidence="14" type="ORF">TWF730_011104</name>
</gene>
<feature type="compositionally biased region" description="Polar residues" evidence="13">
    <location>
        <begin position="438"/>
        <end position="454"/>
    </location>
</feature>
<dbReference type="GO" id="GO:0045041">
    <property type="term" value="P:protein import into mitochondrial intermembrane space"/>
    <property type="evidence" value="ECO:0007669"/>
    <property type="project" value="InterPro"/>
</dbReference>
<feature type="region of interest" description="Disordered" evidence="13">
    <location>
        <begin position="320"/>
        <end position="476"/>
    </location>
</feature>
<name>A0AAV9UN32_9PEZI</name>
<evidence type="ECO:0000256" key="5">
    <source>
        <dbReference type="ARBA" id="ARBA00022927"/>
    </source>
</evidence>
<dbReference type="PANTHER" id="PTHR21622">
    <property type="entry name" value="COILED-COIL-HELIX-COILED-COIL-HELIX DOMAIN CONTAINING 4"/>
    <property type="match status" value="1"/>
</dbReference>
<keyword evidence="15" id="KW-1185">Reference proteome</keyword>